<dbReference type="PROSITE" id="PS50035">
    <property type="entry name" value="PLD"/>
    <property type="match status" value="2"/>
</dbReference>
<dbReference type="OMA" id="WEASFLL"/>
<accession>J3L920</accession>
<dbReference type="SUPFAM" id="SSF56024">
    <property type="entry name" value="Phospholipase D/nuclease"/>
    <property type="match status" value="2"/>
</dbReference>
<keyword evidence="9" id="KW-0442">Lipid degradation</keyword>
<dbReference type="Gene3D" id="2.60.40.150">
    <property type="entry name" value="C2 domain"/>
    <property type="match status" value="1"/>
</dbReference>
<evidence type="ECO:0000256" key="9">
    <source>
        <dbReference type="ARBA" id="ARBA00022963"/>
    </source>
</evidence>
<dbReference type="STRING" id="4533.J3L920"/>
<dbReference type="SUPFAM" id="SSF49562">
    <property type="entry name" value="C2 domain (Calcium/lipid-binding domain, CaLB)"/>
    <property type="match status" value="1"/>
</dbReference>
<dbReference type="InterPro" id="IPR024632">
    <property type="entry name" value="PLipase_D_C"/>
</dbReference>
<feature type="domain" description="PLD phosphodiesterase" evidence="13">
    <location>
        <begin position="347"/>
        <end position="382"/>
    </location>
</feature>
<dbReference type="InterPro" id="IPR035892">
    <property type="entry name" value="C2_domain_sf"/>
</dbReference>
<evidence type="ECO:0000256" key="1">
    <source>
        <dbReference type="ARBA" id="ARBA00000798"/>
    </source>
</evidence>
<sequence>MDFLSMLLRRVCLRRPPAPSPTRGSVPGDEGYGDALPRRHSHGHRLLPTSDPYATVVVAGSALARTHVVRNSEEPKWSTRVLLHLAHEAAGVVFQVKDADPFGDDHIGAAFLRPPTVLAATPDKRPIVREELPLLRPDGRGRPKPNSAISISASFTPASKQHYTDSGGIPAYFPPRRGCEVKLYQDAHVAGGEVSGVRHVGAFEPGLCWEDMCLAVLGAQHLVYVVGWSVNTGVRLLREAMSPEMAAKAAEVQSLGGVAVEAMTLGELLKYKSQEGVRVCVLVWDDNTSHDKFFLKTAGVMQTRDEETKKFFKHSSVICALSPRYPRAFYTTNAEMGVCASVQIMGTMYTNHQKCLLVDTPASESTRRITAFLGGLDLASGRYDTPAHRLFDDLDTVFSGDVYNPTFPGDAAAARGPRQPWHDMHCRVDGPAAYDVLENFEQRWRKATKLRSMFAGASLRRRWKDDSLLKLERIPWILSPSGTRPRSGDHRHLSDTAAADDPMLPHLYALPEDDPRCWHAQWEKQVVCEGGRLVVDQSIHTAYVRAIRSAKRFIYIENQYFIGSSYAWLSYKSTGAINLVPMEIALKVASKISAGERFAAYIVIPMWPEGTPTSGPVQEILFWQSQTMQMMYGVRLAQKFRRFMIYVHSKGMIVDDEYVIVGSANINQRSLAGARDTEIAAGAHQPAARGGGQVHGYRMSLWEEHLGGLEWPELESPETPECVELVNRIADENWRRYSSEDALPVQMQGHLIKYPVAVGDDGKISALPGREFFPDVGGKILGSTNNYLDNLTM</sequence>
<comment type="catalytic activity">
    <reaction evidence="1">
        <text>a 1,2-diacyl-sn-glycero-3-phosphocholine + H2O = a 1,2-diacyl-sn-glycero-3-phosphate + choline + H(+)</text>
        <dbReference type="Rhea" id="RHEA:14445"/>
        <dbReference type="ChEBI" id="CHEBI:15354"/>
        <dbReference type="ChEBI" id="CHEBI:15377"/>
        <dbReference type="ChEBI" id="CHEBI:15378"/>
        <dbReference type="ChEBI" id="CHEBI:57643"/>
        <dbReference type="ChEBI" id="CHEBI:58608"/>
        <dbReference type="EC" id="3.1.4.4"/>
    </reaction>
</comment>
<name>J3L920_ORYBR</name>
<dbReference type="Gene3D" id="3.30.870.10">
    <property type="entry name" value="Endonuclease Chain A"/>
    <property type="match status" value="2"/>
</dbReference>
<evidence type="ECO:0000313" key="14">
    <source>
        <dbReference type="EnsemblPlants" id="OB02G11370.1"/>
    </source>
</evidence>
<comment type="cofactor">
    <cofactor evidence="2">
        <name>Ca(2+)</name>
        <dbReference type="ChEBI" id="CHEBI:29108"/>
    </cofactor>
</comment>
<dbReference type="EC" id="3.1.4.4" evidence="4"/>
<dbReference type="Pfam" id="PF12357">
    <property type="entry name" value="PLD_C"/>
    <property type="match status" value="1"/>
</dbReference>
<proteinExistence type="inferred from homology"/>
<dbReference type="InterPro" id="IPR000008">
    <property type="entry name" value="C2_dom"/>
</dbReference>
<feature type="region of interest" description="Disordered" evidence="11">
    <location>
        <begin position="15"/>
        <end position="48"/>
    </location>
</feature>
<evidence type="ECO:0000256" key="4">
    <source>
        <dbReference type="ARBA" id="ARBA00012027"/>
    </source>
</evidence>
<protein>
    <recommendedName>
        <fullName evidence="4">phospholipase D</fullName>
        <ecNumber evidence="4">3.1.4.4</ecNumber>
    </recommendedName>
</protein>
<feature type="domain" description="C2" evidence="12">
    <location>
        <begin position="15"/>
        <end position="127"/>
    </location>
</feature>
<dbReference type="GO" id="GO:0009395">
    <property type="term" value="P:phospholipid catabolic process"/>
    <property type="evidence" value="ECO:0007669"/>
    <property type="project" value="TreeGrafter"/>
</dbReference>
<reference evidence="14" key="1">
    <citation type="submission" date="2013-04" db="UniProtKB">
        <authorList>
            <consortium name="EnsemblPlants"/>
        </authorList>
    </citation>
    <scope>IDENTIFICATION</scope>
</reference>
<dbReference type="Proteomes" id="UP000006038">
    <property type="component" value="Unassembled WGS sequence"/>
</dbReference>
<dbReference type="GO" id="GO:0046872">
    <property type="term" value="F:metal ion binding"/>
    <property type="evidence" value="ECO:0007669"/>
    <property type="project" value="UniProtKB-KW"/>
</dbReference>
<evidence type="ECO:0000259" key="13">
    <source>
        <dbReference type="PROSITE" id="PS50035"/>
    </source>
</evidence>
<feature type="domain" description="PLD phosphodiesterase" evidence="13">
    <location>
        <begin position="643"/>
        <end position="670"/>
    </location>
</feature>
<evidence type="ECO:0000256" key="6">
    <source>
        <dbReference type="ARBA" id="ARBA00022737"/>
    </source>
</evidence>
<dbReference type="PANTHER" id="PTHR18896:SF70">
    <property type="entry name" value="OS02G0120200 PROTEIN"/>
    <property type="match status" value="1"/>
</dbReference>
<keyword evidence="8" id="KW-0106">Calcium</keyword>
<dbReference type="SMART" id="SM00155">
    <property type="entry name" value="PLDc"/>
    <property type="match status" value="2"/>
</dbReference>
<evidence type="ECO:0000256" key="11">
    <source>
        <dbReference type="SAM" id="MobiDB-lite"/>
    </source>
</evidence>
<dbReference type="HOGENOM" id="CLU_004684_0_0_1"/>
<dbReference type="GO" id="GO:0004630">
    <property type="term" value="F:phospholipase D activity"/>
    <property type="evidence" value="ECO:0007669"/>
    <property type="project" value="UniProtKB-EC"/>
</dbReference>
<dbReference type="Gramene" id="OB02G11370.1">
    <property type="protein sequence ID" value="OB02G11370.1"/>
    <property type="gene ID" value="OB02G11370"/>
</dbReference>
<dbReference type="Pfam" id="PF00614">
    <property type="entry name" value="PLDc"/>
    <property type="match status" value="1"/>
</dbReference>
<evidence type="ECO:0000256" key="7">
    <source>
        <dbReference type="ARBA" id="ARBA00022801"/>
    </source>
</evidence>
<evidence type="ECO:0000256" key="5">
    <source>
        <dbReference type="ARBA" id="ARBA00022723"/>
    </source>
</evidence>
<dbReference type="EnsemblPlants" id="OB02G11370.1">
    <property type="protein sequence ID" value="OB02G11370.1"/>
    <property type="gene ID" value="OB02G11370"/>
</dbReference>
<keyword evidence="6" id="KW-0677">Repeat</keyword>
<evidence type="ECO:0000259" key="12">
    <source>
        <dbReference type="PROSITE" id="PS50004"/>
    </source>
</evidence>
<evidence type="ECO:0000256" key="10">
    <source>
        <dbReference type="ARBA" id="ARBA00023098"/>
    </source>
</evidence>
<dbReference type="PANTHER" id="PTHR18896">
    <property type="entry name" value="PHOSPHOLIPASE D"/>
    <property type="match status" value="1"/>
</dbReference>
<dbReference type="PROSITE" id="PS50004">
    <property type="entry name" value="C2"/>
    <property type="match status" value="1"/>
</dbReference>
<dbReference type="AlphaFoldDB" id="J3L920"/>
<dbReference type="InterPro" id="IPR001736">
    <property type="entry name" value="PLipase_D/transphosphatidylase"/>
</dbReference>
<dbReference type="SMART" id="SM00239">
    <property type="entry name" value="C2"/>
    <property type="match status" value="1"/>
</dbReference>
<dbReference type="Pfam" id="PF00168">
    <property type="entry name" value="C2"/>
    <property type="match status" value="1"/>
</dbReference>
<dbReference type="GO" id="GO:0005886">
    <property type="term" value="C:plasma membrane"/>
    <property type="evidence" value="ECO:0007669"/>
    <property type="project" value="TreeGrafter"/>
</dbReference>
<keyword evidence="7" id="KW-0378">Hydrolase</keyword>
<evidence type="ECO:0000256" key="8">
    <source>
        <dbReference type="ARBA" id="ARBA00022837"/>
    </source>
</evidence>
<evidence type="ECO:0000256" key="2">
    <source>
        <dbReference type="ARBA" id="ARBA00001913"/>
    </source>
</evidence>
<dbReference type="eggNOG" id="KOG1329">
    <property type="taxonomic scope" value="Eukaryota"/>
</dbReference>
<comment type="similarity">
    <text evidence="3">Belongs to the phospholipase D family. C2-PLD subfamily.</text>
</comment>
<evidence type="ECO:0000313" key="15">
    <source>
        <dbReference type="Proteomes" id="UP000006038"/>
    </source>
</evidence>
<keyword evidence="10" id="KW-0443">Lipid metabolism</keyword>
<organism evidence="14">
    <name type="scientific">Oryza brachyantha</name>
    <name type="common">malo sina</name>
    <dbReference type="NCBI Taxonomy" id="4533"/>
    <lineage>
        <taxon>Eukaryota</taxon>
        <taxon>Viridiplantae</taxon>
        <taxon>Streptophyta</taxon>
        <taxon>Embryophyta</taxon>
        <taxon>Tracheophyta</taxon>
        <taxon>Spermatophyta</taxon>
        <taxon>Magnoliopsida</taxon>
        <taxon>Liliopsida</taxon>
        <taxon>Poales</taxon>
        <taxon>Poaceae</taxon>
        <taxon>BOP clade</taxon>
        <taxon>Oryzoideae</taxon>
        <taxon>Oryzeae</taxon>
        <taxon>Oryzinae</taxon>
        <taxon>Oryza</taxon>
    </lineage>
</organism>
<keyword evidence="15" id="KW-1185">Reference proteome</keyword>
<evidence type="ECO:0000256" key="3">
    <source>
        <dbReference type="ARBA" id="ARBA00010683"/>
    </source>
</evidence>
<keyword evidence="5" id="KW-0479">Metal-binding</keyword>
<dbReference type="InterPro" id="IPR015679">
    <property type="entry name" value="PLipase_D_fam"/>
</dbReference>